<organism evidence="1 2">
    <name type="scientific">Treponema vincentii ATCC 35580</name>
    <dbReference type="NCBI Taxonomy" id="596324"/>
    <lineage>
        <taxon>Bacteria</taxon>
        <taxon>Pseudomonadati</taxon>
        <taxon>Spirochaetota</taxon>
        <taxon>Spirochaetia</taxon>
        <taxon>Spirochaetales</taxon>
        <taxon>Treponemataceae</taxon>
        <taxon>Treponema</taxon>
    </lineage>
</organism>
<evidence type="ECO:0000313" key="2">
    <source>
        <dbReference type="Proteomes" id="UP000004509"/>
    </source>
</evidence>
<dbReference type="STRING" id="596324.TREVI0001_0168"/>
<dbReference type="EMBL" id="ACYH01000068">
    <property type="protein sequence ID" value="EEV19274.1"/>
    <property type="molecule type" value="Genomic_DNA"/>
</dbReference>
<reference evidence="1 2" key="1">
    <citation type="submission" date="2009-07" db="EMBL/GenBank/DDBJ databases">
        <authorList>
            <person name="Madupu R."/>
            <person name="Sebastian Y."/>
            <person name="Durkin A.S."/>
            <person name="Torralba M."/>
            <person name="Methe B."/>
            <person name="Sutton G.G."/>
            <person name="Strausberg R.L."/>
            <person name="Nelson K.E."/>
        </authorList>
    </citation>
    <scope>NUCLEOTIDE SEQUENCE [LARGE SCALE GENOMIC DNA]</scope>
    <source>
        <strain evidence="1 2">ATCC 35580</strain>
    </source>
</reference>
<comment type="caution">
    <text evidence="1">The sequence shown here is derived from an EMBL/GenBank/DDBJ whole genome shotgun (WGS) entry which is preliminary data.</text>
</comment>
<gene>
    <name evidence="1" type="ORF">TREVI0001_0168</name>
</gene>
<dbReference type="Proteomes" id="UP000004509">
    <property type="component" value="Unassembled WGS sequence"/>
</dbReference>
<dbReference type="AlphaFoldDB" id="C8PTM8"/>
<accession>C8PTM8</accession>
<protein>
    <submittedName>
        <fullName evidence="1">Uncharacterized protein</fullName>
    </submittedName>
</protein>
<name>C8PTM8_9SPIR</name>
<sequence>MLQIPECIRQALKSGELPLPILKGNRQLPEPKRRSVP</sequence>
<evidence type="ECO:0000313" key="1">
    <source>
        <dbReference type="EMBL" id="EEV19274.1"/>
    </source>
</evidence>
<proteinExistence type="predicted"/>